<dbReference type="AlphaFoldDB" id="A0A1B1AI94"/>
<evidence type="ECO:0008006" key="8">
    <source>
        <dbReference type="Google" id="ProtNLM"/>
    </source>
</evidence>
<dbReference type="InterPro" id="IPR035958">
    <property type="entry name" value="SecB-like_sf"/>
</dbReference>
<sequence>MNTQNDGAPPADSPHLRVLAQYVRELSFQSILAATSGYDVQPAIDMGVEVKSRPVGQGEATEVDLCINVQAKRADQPMFAANLVYTGLFQFVNVRAEDVEPLIWIECPRLLFPFSRQIIAEITREGGYPPLLINPIDFTPLYWQELRERQNRGDVPLAAAGG</sequence>
<gene>
    <name evidence="6" type="ORF">ATE48_10350</name>
</gene>
<name>A0A1B1AI94_9PROT</name>
<keyword evidence="7" id="KW-1185">Reference proteome</keyword>
<protein>
    <recommendedName>
        <fullName evidence="8">Protein-export chaperone SecB</fullName>
    </recommendedName>
</protein>
<evidence type="ECO:0000256" key="1">
    <source>
        <dbReference type="ARBA" id="ARBA00009990"/>
    </source>
</evidence>
<dbReference type="PANTHER" id="PTHR36918">
    <property type="match status" value="1"/>
</dbReference>
<evidence type="ECO:0000256" key="5">
    <source>
        <dbReference type="ARBA" id="ARBA00023186"/>
    </source>
</evidence>
<comment type="similarity">
    <text evidence="1">Belongs to the SecB family.</text>
</comment>
<dbReference type="PRINTS" id="PR01594">
    <property type="entry name" value="SECBCHAPRONE"/>
</dbReference>
<dbReference type="GO" id="GO:0051082">
    <property type="term" value="F:unfolded protein binding"/>
    <property type="evidence" value="ECO:0007669"/>
    <property type="project" value="InterPro"/>
</dbReference>
<accession>A0A1B1AI94</accession>
<dbReference type="NCBIfam" id="NF004392">
    <property type="entry name" value="PRK05751.1-3"/>
    <property type="match status" value="1"/>
</dbReference>
<keyword evidence="4" id="KW-0811">Translocation</keyword>
<evidence type="ECO:0000256" key="3">
    <source>
        <dbReference type="ARBA" id="ARBA00022927"/>
    </source>
</evidence>
<dbReference type="SUPFAM" id="SSF54611">
    <property type="entry name" value="SecB-like"/>
    <property type="match status" value="1"/>
</dbReference>
<proteinExistence type="inferred from homology"/>
<dbReference type="Gene3D" id="3.10.420.10">
    <property type="entry name" value="SecB-like"/>
    <property type="match status" value="1"/>
</dbReference>
<dbReference type="PANTHER" id="PTHR36918:SF1">
    <property type="entry name" value="PROTEIN-EXPORT PROTEIN SECB"/>
    <property type="match status" value="1"/>
</dbReference>
<dbReference type="InterPro" id="IPR003708">
    <property type="entry name" value="SecB"/>
</dbReference>
<dbReference type="STRING" id="1759059.ATE48_10350"/>
<dbReference type="Pfam" id="PF02556">
    <property type="entry name" value="SecB"/>
    <property type="match status" value="1"/>
</dbReference>
<evidence type="ECO:0000313" key="6">
    <source>
        <dbReference type="EMBL" id="ANP46287.1"/>
    </source>
</evidence>
<reference evidence="6 7" key="1">
    <citation type="submission" date="2015-11" db="EMBL/GenBank/DDBJ databases">
        <title>Whole-Genome Sequence of Candidatus Oderbacter manganicum from the National Park Lower Oder Valley, Germany.</title>
        <authorList>
            <person name="Braun B."/>
            <person name="Liere K."/>
            <person name="Szewzyk U."/>
        </authorList>
    </citation>
    <scope>NUCLEOTIDE SEQUENCE [LARGE SCALE GENOMIC DNA]</scope>
    <source>
        <strain evidence="6 7">OTSz_A_272</strain>
    </source>
</reference>
<keyword evidence="5" id="KW-0143">Chaperone</keyword>
<dbReference type="KEGG" id="cbot:ATE48_10350"/>
<organism evidence="6 7">
    <name type="scientific">Candidatus Viadribacter manganicus</name>
    <dbReference type="NCBI Taxonomy" id="1759059"/>
    <lineage>
        <taxon>Bacteria</taxon>
        <taxon>Pseudomonadati</taxon>
        <taxon>Pseudomonadota</taxon>
        <taxon>Alphaproteobacteria</taxon>
        <taxon>Hyphomonadales</taxon>
        <taxon>Hyphomonadaceae</taxon>
        <taxon>Candidatus Viadribacter</taxon>
    </lineage>
</organism>
<dbReference type="GO" id="GO:0051262">
    <property type="term" value="P:protein tetramerization"/>
    <property type="evidence" value="ECO:0007669"/>
    <property type="project" value="InterPro"/>
</dbReference>
<keyword evidence="2" id="KW-0813">Transport</keyword>
<dbReference type="Proteomes" id="UP000092498">
    <property type="component" value="Chromosome"/>
</dbReference>
<keyword evidence="3" id="KW-0653">Protein transport</keyword>
<dbReference type="GO" id="GO:0015031">
    <property type="term" value="P:protein transport"/>
    <property type="evidence" value="ECO:0007669"/>
    <property type="project" value="UniProtKB-KW"/>
</dbReference>
<evidence type="ECO:0000256" key="4">
    <source>
        <dbReference type="ARBA" id="ARBA00023010"/>
    </source>
</evidence>
<evidence type="ECO:0000313" key="7">
    <source>
        <dbReference type="Proteomes" id="UP000092498"/>
    </source>
</evidence>
<dbReference type="InParanoid" id="A0A1B1AI94"/>
<dbReference type="EMBL" id="CP013244">
    <property type="protein sequence ID" value="ANP46287.1"/>
    <property type="molecule type" value="Genomic_DNA"/>
</dbReference>
<evidence type="ECO:0000256" key="2">
    <source>
        <dbReference type="ARBA" id="ARBA00022448"/>
    </source>
</evidence>
<dbReference type="OrthoDB" id="9795145at2"/>